<dbReference type="KEGG" id="ttc:FOKN1_2446"/>
<feature type="region of interest" description="Disordered" evidence="1">
    <location>
        <begin position="164"/>
        <end position="186"/>
    </location>
</feature>
<evidence type="ECO:0000256" key="1">
    <source>
        <dbReference type="SAM" id="MobiDB-lite"/>
    </source>
</evidence>
<dbReference type="Gene3D" id="3.30.160.100">
    <property type="entry name" value="Ribosome hibernation promotion factor-like"/>
    <property type="match status" value="1"/>
</dbReference>
<proteinExistence type="predicted"/>
<dbReference type="Pfam" id="PF00313">
    <property type="entry name" value="CSD"/>
    <property type="match status" value="1"/>
</dbReference>
<dbReference type="AlphaFoldDB" id="A0A1Z4VU04"/>
<dbReference type="Proteomes" id="UP000218765">
    <property type="component" value="Chromosome"/>
</dbReference>
<dbReference type="InterPro" id="IPR002059">
    <property type="entry name" value="CSP_DNA-bd"/>
</dbReference>
<evidence type="ECO:0000313" key="3">
    <source>
        <dbReference type="EMBL" id="BAZ94818.1"/>
    </source>
</evidence>
<dbReference type="GO" id="GO:0005829">
    <property type="term" value="C:cytosol"/>
    <property type="evidence" value="ECO:0007669"/>
    <property type="project" value="UniProtKB-ARBA"/>
</dbReference>
<dbReference type="InterPro" id="IPR003489">
    <property type="entry name" value="RHF/RaiA"/>
</dbReference>
<organism evidence="3 4">
    <name type="scientific">Thiohalobacter thiocyanaticus</name>
    <dbReference type="NCBI Taxonomy" id="585455"/>
    <lineage>
        <taxon>Bacteria</taxon>
        <taxon>Pseudomonadati</taxon>
        <taxon>Pseudomonadota</taxon>
        <taxon>Gammaproteobacteria</taxon>
        <taxon>Thiohalobacterales</taxon>
        <taxon>Thiohalobacteraceae</taxon>
        <taxon>Thiohalobacter</taxon>
    </lineage>
</organism>
<dbReference type="SUPFAM" id="SSF50249">
    <property type="entry name" value="Nucleic acid-binding proteins"/>
    <property type="match status" value="1"/>
</dbReference>
<name>A0A1Z4VU04_9GAMM</name>
<sequence>MQIPLELTFRNMDPSDAVEAAVREKVDKLEQFHTSITSCRVAVEAQHRHHHKGNTYRVRVDLTLPGHELVASRDPGQNHAHEDVYVALRDAFNAARRQLEALNHKQKRHVKYHEAPPHGRIRLLDRDHGRIETADGRDIYFHRNSLVNGDFDQLEPGDEVRFDEEMGDDGPQASSVHAIGKHHIVG</sequence>
<keyword evidence="4" id="KW-1185">Reference proteome</keyword>
<dbReference type="OrthoDB" id="9782252at2"/>
<evidence type="ECO:0000313" key="4">
    <source>
        <dbReference type="Proteomes" id="UP000218765"/>
    </source>
</evidence>
<dbReference type="EMBL" id="AP018052">
    <property type="protein sequence ID" value="BAZ94818.1"/>
    <property type="molecule type" value="Genomic_DNA"/>
</dbReference>
<protein>
    <submittedName>
        <fullName evidence="3">Ribosomal subunit interface protein</fullName>
    </submittedName>
</protein>
<dbReference type="Gene3D" id="2.40.50.140">
    <property type="entry name" value="Nucleic acid-binding proteins"/>
    <property type="match status" value="1"/>
</dbReference>
<dbReference type="InterPro" id="IPR036567">
    <property type="entry name" value="RHF-like"/>
</dbReference>
<reference evidence="3 4" key="1">
    <citation type="submission" date="2017-05" db="EMBL/GenBank/DDBJ databases">
        <title>Thiocyanate degradation by Thiohalobacter thiocyanaticus FOKN1.</title>
        <authorList>
            <person name="Oshiki M."/>
            <person name="Fukushima T."/>
            <person name="Kawano S."/>
            <person name="Nakagawa J."/>
        </authorList>
    </citation>
    <scope>NUCLEOTIDE SEQUENCE [LARGE SCALE GENOMIC DNA]</scope>
    <source>
        <strain evidence="3 4">FOKN1</strain>
    </source>
</reference>
<dbReference type="InterPro" id="IPR011129">
    <property type="entry name" value="CSD"/>
</dbReference>
<gene>
    <name evidence="3" type="ORF">FOKN1_2446</name>
</gene>
<feature type="domain" description="CSD" evidence="2">
    <location>
        <begin position="116"/>
        <end position="178"/>
    </location>
</feature>
<dbReference type="PROSITE" id="PS51857">
    <property type="entry name" value="CSD_2"/>
    <property type="match status" value="1"/>
</dbReference>
<accession>A0A1Z4VU04</accession>
<dbReference type="SUPFAM" id="SSF69754">
    <property type="entry name" value="Ribosome binding protein Y (YfiA homologue)"/>
    <property type="match status" value="1"/>
</dbReference>
<dbReference type="GO" id="GO:0003676">
    <property type="term" value="F:nucleic acid binding"/>
    <property type="evidence" value="ECO:0007669"/>
    <property type="project" value="InterPro"/>
</dbReference>
<evidence type="ECO:0000259" key="2">
    <source>
        <dbReference type="PROSITE" id="PS51857"/>
    </source>
</evidence>
<dbReference type="Pfam" id="PF02482">
    <property type="entry name" value="Ribosomal_S30AE"/>
    <property type="match status" value="1"/>
</dbReference>
<dbReference type="CDD" id="cd00552">
    <property type="entry name" value="RaiA"/>
    <property type="match status" value="1"/>
</dbReference>
<dbReference type="NCBIfam" id="TIGR00741">
    <property type="entry name" value="yfiA"/>
    <property type="match status" value="1"/>
</dbReference>
<dbReference type="SMART" id="SM00357">
    <property type="entry name" value="CSP"/>
    <property type="match status" value="1"/>
</dbReference>
<dbReference type="InterPro" id="IPR012340">
    <property type="entry name" value="NA-bd_OB-fold"/>
</dbReference>
<dbReference type="RefSeq" id="WP_096366871.1">
    <property type="nucleotide sequence ID" value="NZ_AP018052.1"/>
</dbReference>